<keyword evidence="1" id="KW-0472">Membrane</keyword>
<keyword evidence="1" id="KW-0812">Transmembrane</keyword>
<proteinExistence type="predicted"/>
<sequence>MNVYLNRFLMVISIVVAAVCIVLAFNLDLASGSEAAKVIFFALITIFTSIALFTLTSVVKIVAVNYLVTPVSEMIGLTIINLIGVFVFILLDYLVYYQFFSELTGLMIGIWVLVSAVWVMSDIFKVIYE</sequence>
<evidence type="ECO:0000313" key="3">
    <source>
        <dbReference type="Proteomes" id="UP001221217"/>
    </source>
</evidence>
<gene>
    <name evidence="2" type="ORF">PQJ61_07605</name>
</gene>
<dbReference type="AlphaFoldDB" id="A0AAJ1ICA8"/>
<evidence type="ECO:0000313" key="2">
    <source>
        <dbReference type="EMBL" id="MDC7226615.1"/>
    </source>
</evidence>
<feature type="transmembrane region" description="Helical" evidence="1">
    <location>
        <begin position="108"/>
        <end position="128"/>
    </location>
</feature>
<protein>
    <submittedName>
        <fullName evidence="2">Uncharacterized protein</fullName>
    </submittedName>
</protein>
<reference evidence="2 3" key="1">
    <citation type="submission" date="2022-12" db="EMBL/GenBank/DDBJ databases">
        <title>Metagenome assembled genome from gulf of manar.</title>
        <authorList>
            <person name="Kohli P."/>
            <person name="Pk S."/>
            <person name="Venkata Ramana C."/>
            <person name="Sasikala C."/>
        </authorList>
    </citation>
    <scope>NUCLEOTIDE SEQUENCE [LARGE SCALE GENOMIC DNA]</scope>
    <source>
        <strain evidence="2">JB008</strain>
    </source>
</reference>
<dbReference type="Proteomes" id="UP001221217">
    <property type="component" value="Unassembled WGS sequence"/>
</dbReference>
<comment type="caution">
    <text evidence="2">The sequence shown here is derived from an EMBL/GenBank/DDBJ whole genome shotgun (WGS) entry which is preliminary data.</text>
</comment>
<evidence type="ECO:0000256" key="1">
    <source>
        <dbReference type="SAM" id="Phobius"/>
    </source>
</evidence>
<feature type="transmembrane region" description="Helical" evidence="1">
    <location>
        <begin position="75"/>
        <end position="96"/>
    </location>
</feature>
<feature type="transmembrane region" description="Helical" evidence="1">
    <location>
        <begin position="7"/>
        <end position="27"/>
    </location>
</feature>
<name>A0AAJ1ICA8_9SPIO</name>
<feature type="transmembrane region" description="Helical" evidence="1">
    <location>
        <begin position="39"/>
        <end position="63"/>
    </location>
</feature>
<organism evidence="2 3">
    <name type="scientific">Candidatus Thalassospirochaeta sargassi</name>
    <dbReference type="NCBI Taxonomy" id="3119039"/>
    <lineage>
        <taxon>Bacteria</taxon>
        <taxon>Pseudomonadati</taxon>
        <taxon>Spirochaetota</taxon>
        <taxon>Spirochaetia</taxon>
        <taxon>Spirochaetales</taxon>
        <taxon>Spirochaetaceae</taxon>
        <taxon>Candidatus Thalassospirochaeta</taxon>
    </lineage>
</organism>
<keyword evidence="1" id="KW-1133">Transmembrane helix</keyword>
<accession>A0AAJ1ICA8</accession>
<dbReference type="EMBL" id="JAQQAL010000015">
    <property type="protein sequence ID" value="MDC7226615.1"/>
    <property type="molecule type" value="Genomic_DNA"/>
</dbReference>